<sequence length="527" mass="59425">MPLLTNLPPEIVYHILGYVDPPDFNSIPRTCKALYHAVSANTPLFKQVYLRHLDAPPGASVDWERSLKQLVQLRRLCSRPDADDKNDELDFVYRTVIELLKNASATSDESVQAGLTANFYPSRNADILTDIFSVESNQEAFLCRSFIYERARAEFHARDIRYWHGPPKPEHQKSAHLHCLYGVPLLFAYPSARRRTRHNLMHPFACSKVYDLRQYTEQSKWGPFLNDGSMRVDWEKVEAILIVLGDNMTNLGLSTIRMCKTFCTIPFAGTWSHSWKSHHPSPPHGLELQDRLDPYGITGVWLRIVCFMDYTDFFAYNFGVDEQPPPHVPRPSIDVGQATRLIIMRIFVTAIERPGPEDGQALPVVHFKGVSRSLDQSFDENADSDLRGTVRLTPEGEVRWTTFSIFGGVERWRSESIQVSHSLGSSIPFNDTFRGMVGGVKSAKGVLGHWFDKDFDPRGPAGPTAFWKISDKEPSALNGAGQDELVAQVDVLDGDFETDEDGEEDEEEEDDVEDGEALPDASPLPEA</sequence>
<dbReference type="CDD" id="cd09917">
    <property type="entry name" value="F-box_SF"/>
    <property type="match status" value="1"/>
</dbReference>
<dbReference type="EMBL" id="JAWHQM010000001">
    <property type="protein sequence ID" value="KAK5624767.1"/>
    <property type="molecule type" value="Genomic_DNA"/>
</dbReference>
<dbReference type="SMART" id="SM00256">
    <property type="entry name" value="FBOX"/>
    <property type="match status" value="1"/>
</dbReference>
<evidence type="ECO:0000256" key="1">
    <source>
        <dbReference type="SAM" id="MobiDB-lite"/>
    </source>
</evidence>
<keyword evidence="4" id="KW-1185">Reference proteome</keyword>
<evidence type="ECO:0000313" key="3">
    <source>
        <dbReference type="EMBL" id="KAK5624767.1"/>
    </source>
</evidence>
<dbReference type="SUPFAM" id="SSF81383">
    <property type="entry name" value="F-box domain"/>
    <property type="match status" value="1"/>
</dbReference>
<evidence type="ECO:0000313" key="4">
    <source>
        <dbReference type="Proteomes" id="UP001305414"/>
    </source>
</evidence>
<feature type="region of interest" description="Disordered" evidence="1">
    <location>
        <begin position="491"/>
        <end position="527"/>
    </location>
</feature>
<dbReference type="InterPro" id="IPR001810">
    <property type="entry name" value="F-box_dom"/>
</dbReference>
<organism evidence="3 4">
    <name type="scientific">Xylaria bambusicola</name>
    <dbReference type="NCBI Taxonomy" id="326684"/>
    <lineage>
        <taxon>Eukaryota</taxon>
        <taxon>Fungi</taxon>
        <taxon>Dikarya</taxon>
        <taxon>Ascomycota</taxon>
        <taxon>Pezizomycotina</taxon>
        <taxon>Sordariomycetes</taxon>
        <taxon>Xylariomycetidae</taxon>
        <taxon>Xylariales</taxon>
        <taxon>Xylariaceae</taxon>
        <taxon>Xylaria</taxon>
    </lineage>
</organism>
<dbReference type="AlphaFoldDB" id="A0AAN7YZP8"/>
<proteinExistence type="predicted"/>
<name>A0AAN7YZP8_9PEZI</name>
<dbReference type="InterPro" id="IPR036047">
    <property type="entry name" value="F-box-like_dom_sf"/>
</dbReference>
<dbReference type="Pfam" id="PF12937">
    <property type="entry name" value="F-box-like"/>
    <property type="match status" value="1"/>
</dbReference>
<feature type="domain" description="F-box" evidence="2">
    <location>
        <begin position="1"/>
        <end position="48"/>
    </location>
</feature>
<reference evidence="3 4" key="1">
    <citation type="submission" date="2023-10" db="EMBL/GenBank/DDBJ databases">
        <title>Draft genome sequence of Xylaria bambusicola isolate GMP-LS, the root and basal stem rot pathogen of sugarcane in Indonesia.</title>
        <authorList>
            <person name="Selvaraj P."/>
            <person name="Muralishankar V."/>
            <person name="Muruganantham S."/>
            <person name="Sp S."/>
            <person name="Haryani S."/>
            <person name="Lau K.J.X."/>
            <person name="Naqvi N.I."/>
        </authorList>
    </citation>
    <scope>NUCLEOTIDE SEQUENCE [LARGE SCALE GENOMIC DNA]</scope>
    <source>
        <strain evidence="3">GMP-LS</strain>
    </source>
</reference>
<accession>A0AAN7YZP8</accession>
<feature type="compositionally biased region" description="Acidic residues" evidence="1">
    <location>
        <begin position="492"/>
        <end position="517"/>
    </location>
</feature>
<dbReference type="PROSITE" id="PS50181">
    <property type="entry name" value="FBOX"/>
    <property type="match status" value="1"/>
</dbReference>
<comment type="caution">
    <text evidence="3">The sequence shown here is derived from an EMBL/GenBank/DDBJ whole genome shotgun (WGS) entry which is preliminary data.</text>
</comment>
<dbReference type="Proteomes" id="UP001305414">
    <property type="component" value="Unassembled WGS sequence"/>
</dbReference>
<dbReference type="Gene3D" id="1.20.1280.50">
    <property type="match status" value="1"/>
</dbReference>
<evidence type="ECO:0000259" key="2">
    <source>
        <dbReference type="PROSITE" id="PS50181"/>
    </source>
</evidence>
<gene>
    <name evidence="3" type="ORF">RRF57_000482</name>
</gene>
<protein>
    <recommendedName>
        <fullName evidence="2">F-box domain-containing protein</fullName>
    </recommendedName>
</protein>